<evidence type="ECO:0000256" key="5">
    <source>
        <dbReference type="ARBA" id="ARBA00022679"/>
    </source>
</evidence>
<sequence>MPSPATTYQRAMSAFSSNEALWSQVPKAPSDAILALTVNYKNDPSETKANLGVGAYRDENGEPWVLPAVRRATEELLRDPKLNHEYLPITGYAPFTAAAAKLMFGDDAPVVKEARIATNQTISGSGAVHLGAVFLHDFYPFPKDKTVYVSDPTWPNHFAILKAAGLSTQTYTYYDSSSRSLHFEGMYRDLASLEDGSVVLLHACAHNPTGVDPTEEQWKKLADLFAEKKLFAFFDSAYQGFASGDPAKDAFSVRLFAERGISLLVAESFAKNAGLYGERIGALHIATASSAQAEAVLSQLNTIVRRENSTMPAFGARIVTKILTEPELRAEWDRDIKTMSRRIISMREQLYDLLTNKFHTPGSWEHIKTQTGMFSYLGLDEAQCDRLIREGHIYLMRTGRVSMSGFNSRNVEYIASWIDKVVRERS</sequence>
<dbReference type="GO" id="GO:0004069">
    <property type="term" value="F:L-aspartate:2-oxoglutarate aminotransferase activity"/>
    <property type="evidence" value="ECO:0007669"/>
    <property type="project" value="UniProtKB-EC"/>
</dbReference>
<dbReference type="Gene3D" id="3.90.1150.10">
    <property type="entry name" value="Aspartate Aminotransferase, domain 1"/>
    <property type="match status" value="1"/>
</dbReference>
<evidence type="ECO:0000313" key="10">
    <source>
        <dbReference type="Proteomes" id="UP000269793"/>
    </source>
</evidence>
<evidence type="ECO:0000256" key="6">
    <source>
        <dbReference type="ARBA" id="ARBA00022898"/>
    </source>
</evidence>
<keyword evidence="10" id="KW-1185">Reference proteome</keyword>
<dbReference type="PROSITE" id="PS00105">
    <property type="entry name" value="AA_TRANSFER_CLASS_1"/>
    <property type="match status" value="1"/>
</dbReference>
<keyword evidence="5 7" id="KW-0808">Transferase</keyword>
<dbReference type="AlphaFoldDB" id="A0A3G2S4U9"/>
<evidence type="ECO:0000256" key="3">
    <source>
        <dbReference type="ARBA" id="ARBA00011738"/>
    </source>
</evidence>
<dbReference type="EMBL" id="CP033149">
    <property type="protein sequence ID" value="AYO42389.1"/>
    <property type="molecule type" value="Genomic_DNA"/>
</dbReference>
<dbReference type="InterPro" id="IPR015421">
    <property type="entry name" value="PyrdxlP-dep_Trfase_major"/>
</dbReference>
<dbReference type="STRING" id="425264.A0A3G2S4U9"/>
<reference evidence="9 10" key="1">
    <citation type="submission" date="2018-10" db="EMBL/GenBank/DDBJ databases">
        <title>Complete genome sequence of Malassezia restricta CBS 7877.</title>
        <authorList>
            <person name="Morand S.C."/>
            <person name="Bertignac M."/>
            <person name="Iltis A."/>
            <person name="Kolder I."/>
            <person name="Pirovano W."/>
            <person name="Jourdain R."/>
            <person name="Clavaud C."/>
        </authorList>
    </citation>
    <scope>NUCLEOTIDE SEQUENCE [LARGE SCALE GENOMIC DNA]</scope>
    <source>
        <strain evidence="9 10">CBS 7877</strain>
    </source>
</reference>
<evidence type="ECO:0000313" key="9">
    <source>
        <dbReference type="EMBL" id="AYO42389.1"/>
    </source>
</evidence>
<dbReference type="FunFam" id="3.40.640.10:FF:000066">
    <property type="entry name" value="Aspartate aminotransferase"/>
    <property type="match status" value="1"/>
</dbReference>
<dbReference type="GO" id="GO:0006532">
    <property type="term" value="P:aspartate biosynthetic process"/>
    <property type="evidence" value="ECO:0007669"/>
    <property type="project" value="TreeGrafter"/>
</dbReference>
<evidence type="ECO:0000259" key="8">
    <source>
        <dbReference type="Pfam" id="PF00155"/>
    </source>
</evidence>
<dbReference type="InterPro" id="IPR004838">
    <property type="entry name" value="NHTrfase_class1_PyrdxlP-BS"/>
</dbReference>
<protein>
    <recommendedName>
        <fullName evidence="7">Aspartate aminotransferase</fullName>
        <ecNumber evidence="7">2.6.1.1</ecNumber>
    </recommendedName>
</protein>
<dbReference type="SUPFAM" id="SSF53383">
    <property type="entry name" value="PLP-dependent transferases"/>
    <property type="match status" value="1"/>
</dbReference>
<dbReference type="OrthoDB" id="6752799at2759"/>
<gene>
    <name evidence="9" type="primary">aatA</name>
    <name evidence="9" type="ORF">DNF11_1439</name>
</gene>
<dbReference type="NCBIfam" id="NF006719">
    <property type="entry name" value="PRK09257.1"/>
    <property type="match status" value="1"/>
</dbReference>
<dbReference type="CDD" id="cd00609">
    <property type="entry name" value="AAT_like"/>
    <property type="match status" value="1"/>
</dbReference>
<name>A0A3G2S4U9_MALR7</name>
<dbReference type="Proteomes" id="UP000269793">
    <property type="component" value="Chromosome II"/>
</dbReference>
<comment type="subunit">
    <text evidence="3 7">Homodimer.</text>
</comment>
<evidence type="ECO:0000256" key="7">
    <source>
        <dbReference type="RuleBase" id="RU000480"/>
    </source>
</evidence>
<dbReference type="InterPro" id="IPR015424">
    <property type="entry name" value="PyrdxlP-dep_Trfase"/>
</dbReference>
<comment type="miscellaneous">
    <text evidence="7">In eukaryotes there are cytoplasmic, mitochondrial and chloroplastic isozymes.</text>
</comment>
<organism evidence="9 10">
    <name type="scientific">Malassezia restricta (strain ATCC 96810 / NBRC 103918 / CBS 7877)</name>
    <name type="common">Seborrheic dermatitis infection agent</name>
    <dbReference type="NCBI Taxonomy" id="425264"/>
    <lineage>
        <taxon>Eukaryota</taxon>
        <taxon>Fungi</taxon>
        <taxon>Dikarya</taxon>
        <taxon>Basidiomycota</taxon>
        <taxon>Ustilaginomycotina</taxon>
        <taxon>Malasseziomycetes</taxon>
        <taxon>Malasseziales</taxon>
        <taxon>Malasseziaceae</taxon>
        <taxon>Malassezia</taxon>
    </lineage>
</organism>
<dbReference type="FunFam" id="3.90.1150.10:FF:000001">
    <property type="entry name" value="Aspartate aminotransferase"/>
    <property type="match status" value="1"/>
</dbReference>
<dbReference type="InterPro" id="IPR000796">
    <property type="entry name" value="Asp_trans"/>
</dbReference>
<feature type="domain" description="Aminotransferase class I/classII large" evidence="8">
    <location>
        <begin position="47"/>
        <end position="416"/>
    </location>
</feature>
<comment type="cofactor">
    <cofactor evidence="1">
        <name>pyridoxal 5'-phosphate</name>
        <dbReference type="ChEBI" id="CHEBI:597326"/>
    </cofactor>
</comment>
<comment type="catalytic activity">
    <reaction evidence="7">
        <text>L-aspartate + 2-oxoglutarate = oxaloacetate + L-glutamate</text>
        <dbReference type="Rhea" id="RHEA:21824"/>
        <dbReference type="ChEBI" id="CHEBI:16452"/>
        <dbReference type="ChEBI" id="CHEBI:16810"/>
        <dbReference type="ChEBI" id="CHEBI:29985"/>
        <dbReference type="ChEBI" id="CHEBI:29991"/>
        <dbReference type="EC" id="2.6.1.1"/>
    </reaction>
</comment>
<dbReference type="PANTHER" id="PTHR11879">
    <property type="entry name" value="ASPARTATE AMINOTRANSFERASE"/>
    <property type="match status" value="1"/>
</dbReference>
<dbReference type="PRINTS" id="PR00799">
    <property type="entry name" value="TRANSAMINASE"/>
</dbReference>
<comment type="similarity">
    <text evidence="2">Belongs to the class-I pyridoxal-phosphate-dependent aminotransferase family.</text>
</comment>
<evidence type="ECO:0000256" key="2">
    <source>
        <dbReference type="ARBA" id="ARBA00007441"/>
    </source>
</evidence>
<keyword evidence="4 7" id="KW-0032">Aminotransferase</keyword>
<dbReference type="Pfam" id="PF00155">
    <property type="entry name" value="Aminotran_1_2"/>
    <property type="match status" value="1"/>
</dbReference>
<dbReference type="PANTHER" id="PTHR11879:SF55">
    <property type="entry name" value="GLUTAMATE OXALOACETATE TRANSAMINASE 1, ISOFORM B"/>
    <property type="match status" value="1"/>
</dbReference>
<dbReference type="GO" id="GO:0005829">
    <property type="term" value="C:cytosol"/>
    <property type="evidence" value="ECO:0007669"/>
    <property type="project" value="TreeGrafter"/>
</dbReference>
<dbReference type="Gene3D" id="3.40.640.10">
    <property type="entry name" value="Type I PLP-dependent aspartate aminotransferase-like (Major domain)"/>
    <property type="match status" value="1"/>
</dbReference>
<accession>A0A3G2S4U9</accession>
<dbReference type="InterPro" id="IPR004839">
    <property type="entry name" value="Aminotransferase_I/II_large"/>
</dbReference>
<dbReference type="InterPro" id="IPR015422">
    <property type="entry name" value="PyrdxlP-dep_Trfase_small"/>
</dbReference>
<dbReference type="VEuPathDB" id="FungiDB:DNF11_1439"/>
<evidence type="ECO:0000256" key="4">
    <source>
        <dbReference type="ARBA" id="ARBA00022576"/>
    </source>
</evidence>
<keyword evidence="6" id="KW-0663">Pyridoxal phosphate</keyword>
<evidence type="ECO:0000256" key="1">
    <source>
        <dbReference type="ARBA" id="ARBA00001933"/>
    </source>
</evidence>
<proteinExistence type="inferred from homology"/>
<dbReference type="GO" id="GO:0030170">
    <property type="term" value="F:pyridoxal phosphate binding"/>
    <property type="evidence" value="ECO:0007669"/>
    <property type="project" value="InterPro"/>
</dbReference>
<dbReference type="EC" id="2.6.1.1" evidence="7"/>